<reference evidence="2" key="2">
    <citation type="submission" date="2025-09" db="UniProtKB">
        <authorList>
            <consortium name="Ensembl"/>
        </authorList>
    </citation>
    <scope>IDENTIFICATION</scope>
</reference>
<evidence type="ECO:0000313" key="2">
    <source>
        <dbReference type="Ensembl" id="ENSSLUP00000055630.1"/>
    </source>
</evidence>
<accession>A0A8D0AT23</accession>
<feature type="transmembrane region" description="Helical" evidence="1">
    <location>
        <begin position="121"/>
        <end position="138"/>
    </location>
</feature>
<evidence type="ECO:0000313" key="3">
    <source>
        <dbReference type="Proteomes" id="UP000694568"/>
    </source>
</evidence>
<protein>
    <submittedName>
        <fullName evidence="2">Uncharacterized protein</fullName>
    </submittedName>
</protein>
<organism evidence="2 3">
    <name type="scientific">Sander lucioperca</name>
    <name type="common">Pike-perch</name>
    <name type="synonym">Perca lucioperca</name>
    <dbReference type="NCBI Taxonomy" id="283035"/>
    <lineage>
        <taxon>Eukaryota</taxon>
        <taxon>Metazoa</taxon>
        <taxon>Chordata</taxon>
        <taxon>Craniata</taxon>
        <taxon>Vertebrata</taxon>
        <taxon>Euteleostomi</taxon>
        <taxon>Actinopterygii</taxon>
        <taxon>Neopterygii</taxon>
        <taxon>Teleostei</taxon>
        <taxon>Neoteleostei</taxon>
        <taxon>Acanthomorphata</taxon>
        <taxon>Eupercaria</taxon>
        <taxon>Perciformes</taxon>
        <taxon>Percoidei</taxon>
        <taxon>Percidae</taxon>
        <taxon>Luciopercinae</taxon>
        <taxon>Sander</taxon>
    </lineage>
</organism>
<proteinExistence type="predicted"/>
<keyword evidence="1" id="KW-0472">Membrane</keyword>
<sequence>MPCLVDAFSAGAAIQTELQVLGGIVGLSQLLWDPHRQGQVVAYVQLHVVCTFCTSRNVDGISTAYGSIIKGSREVVCDGLVDPLVCTTLIGLEDDERADHQGKYQHSFFNTTKITLCGSPSIWWCVCVCVCVCVFFVIKG</sequence>
<evidence type="ECO:0000256" key="1">
    <source>
        <dbReference type="SAM" id="Phobius"/>
    </source>
</evidence>
<name>A0A8D0AT23_SANLU</name>
<dbReference type="Proteomes" id="UP000694568">
    <property type="component" value="Unplaced"/>
</dbReference>
<dbReference type="Ensembl" id="ENSSLUT00000057246.1">
    <property type="protein sequence ID" value="ENSSLUP00000055630.1"/>
    <property type="gene ID" value="ENSSLUG00000023995.1"/>
</dbReference>
<keyword evidence="1" id="KW-1133">Transmembrane helix</keyword>
<dbReference type="AlphaFoldDB" id="A0A8D0AT23"/>
<keyword evidence="1" id="KW-0812">Transmembrane</keyword>
<dbReference type="GeneTree" id="ENSGT00940000176950"/>
<keyword evidence="3" id="KW-1185">Reference proteome</keyword>
<reference evidence="2" key="1">
    <citation type="submission" date="2025-08" db="UniProtKB">
        <authorList>
            <consortium name="Ensembl"/>
        </authorList>
    </citation>
    <scope>IDENTIFICATION</scope>
</reference>